<protein>
    <recommendedName>
        <fullName evidence="4">Chitosanase</fullName>
    </recommendedName>
</protein>
<dbReference type="Gene3D" id="1.20.141.10">
    <property type="entry name" value="Chitosanase, subunit A, domain 1"/>
    <property type="match status" value="1"/>
</dbReference>
<gene>
    <name evidence="2" type="ORF">N0F65_010579</name>
</gene>
<dbReference type="GO" id="GO:0005975">
    <property type="term" value="P:carbohydrate metabolic process"/>
    <property type="evidence" value="ECO:0007669"/>
    <property type="project" value="InterPro"/>
</dbReference>
<evidence type="ECO:0000256" key="1">
    <source>
        <dbReference type="SAM" id="SignalP"/>
    </source>
</evidence>
<evidence type="ECO:0008006" key="4">
    <source>
        <dbReference type="Google" id="ProtNLM"/>
    </source>
</evidence>
<dbReference type="GO" id="GO:0005576">
    <property type="term" value="C:extracellular region"/>
    <property type="evidence" value="ECO:0007669"/>
    <property type="project" value="InterPro"/>
</dbReference>
<reference evidence="2" key="1">
    <citation type="submission" date="2022-11" db="EMBL/GenBank/DDBJ databases">
        <authorList>
            <person name="Morgan W.R."/>
            <person name="Tartar A."/>
        </authorList>
    </citation>
    <scope>NUCLEOTIDE SEQUENCE</scope>
    <source>
        <strain evidence="2">ARSEF 373</strain>
    </source>
</reference>
<dbReference type="Proteomes" id="UP001146120">
    <property type="component" value="Unassembled WGS sequence"/>
</dbReference>
<organism evidence="2 3">
    <name type="scientific">Lagenidium giganteum</name>
    <dbReference type="NCBI Taxonomy" id="4803"/>
    <lineage>
        <taxon>Eukaryota</taxon>
        <taxon>Sar</taxon>
        <taxon>Stramenopiles</taxon>
        <taxon>Oomycota</taxon>
        <taxon>Peronosporomycetes</taxon>
        <taxon>Pythiales</taxon>
        <taxon>Pythiaceae</taxon>
    </lineage>
</organism>
<reference evidence="2" key="2">
    <citation type="journal article" date="2023" name="Microbiol Resour">
        <title>Decontamination and Annotation of the Draft Genome Sequence of the Oomycete Lagenidium giganteum ARSEF 373.</title>
        <authorList>
            <person name="Morgan W.R."/>
            <person name="Tartar A."/>
        </authorList>
    </citation>
    <scope>NUCLEOTIDE SEQUENCE</scope>
    <source>
        <strain evidence="2">ARSEF 373</strain>
    </source>
</reference>
<dbReference type="AlphaFoldDB" id="A0AAV2Z940"/>
<dbReference type="InterPro" id="IPR023099">
    <property type="entry name" value="Glyco_hydro_46_N"/>
</dbReference>
<dbReference type="SUPFAM" id="SSF53955">
    <property type="entry name" value="Lysozyme-like"/>
    <property type="match status" value="1"/>
</dbReference>
<evidence type="ECO:0000313" key="2">
    <source>
        <dbReference type="EMBL" id="DBA03926.1"/>
    </source>
</evidence>
<dbReference type="Gene3D" id="3.30.386.10">
    <property type="entry name" value="Chitosanase, subunit A, domain 2"/>
    <property type="match status" value="1"/>
</dbReference>
<dbReference type="InterPro" id="IPR023346">
    <property type="entry name" value="Lysozyme-like_dom_sf"/>
</dbReference>
<feature type="signal peptide" evidence="1">
    <location>
        <begin position="1"/>
        <end position="28"/>
    </location>
</feature>
<keyword evidence="3" id="KW-1185">Reference proteome</keyword>
<feature type="chain" id="PRO_5043718902" description="Chitosanase" evidence="1">
    <location>
        <begin position="29"/>
        <end position="269"/>
    </location>
</feature>
<name>A0AAV2Z940_9STRA</name>
<dbReference type="PROSITE" id="PS60000">
    <property type="entry name" value="CHITOSANASE_46_80"/>
    <property type="match status" value="1"/>
</dbReference>
<evidence type="ECO:0000313" key="3">
    <source>
        <dbReference type="Proteomes" id="UP001146120"/>
    </source>
</evidence>
<dbReference type="InterPro" id="IPR000400">
    <property type="entry name" value="Glyco_hydro_46"/>
</dbReference>
<comment type="caution">
    <text evidence="2">The sequence shown here is derived from an EMBL/GenBank/DDBJ whole genome shotgun (WGS) entry which is preliminary data.</text>
</comment>
<accession>A0AAV2Z940</accession>
<dbReference type="GO" id="GO:0016977">
    <property type="term" value="F:chitosanase activity"/>
    <property type="evidence" value="ECO:0007669"/>
    <property type="project" value="InterPro"/>
</dbReference>
<dbReference type="Pfam" id="PF01374">
    <property type="entry name" value="Glyco_hydro_46"/>
    <property type="match status" value="1"/>
</dbReference>
<proteinExistence type="predicted"/>
<sequence>MVALFQPLRILLATVAAAHSFQSPAAQAAPSNATIPIDSIGGGLTTGDLDTIMSLVSIAENSNTKWFENYNYCEDIGDDRGFTVSLVGFCSGTGDLLDVFRDIKHLSSNHALASFIPALEKVSGSPSHSGLEKLCSSIAQNGDQVYQRAVWNGIKKFYLDTAITWAAKKKLESTFSKGFLFDVALNHGADGMDQVAKYIKSPAEGGQEVEYMQAYIQARIYLVKHVDKSTNNGQDDRMKMWKSILDKNNLKLQRPIKDLKCYGDSYQIV</sequence>
<dbReference type="EMBL" id="DAKRPA010000013">
    <property type="protein sequence ID" value="DBA03926.1"/>
    <property type="molecule type" value="Genomic_DNA"/>
</dbReference>
<keyword evidence="1" id="KW-0732">Signal</keyword>